<organism evidence="8 9">
    <name type="scientific">Pedobacter duraquae</name>
    <dbReference type="NCBI Taxonomy" id="425511"/>
    <lineage>
        <taxon>Bacteria</taxon>
        <taxon>Pseudomonadati</taxon>
        <taxon>Bacteroidota</taxon>
        <taxon>Sphingobacteriia</taxon>
        <taxon>Sphingobacteriales</taxon>
        <taxon>Sphingobacteriaceae</taxon>
        <taxon>Pedobacter</taxon>
    </lineage>
</organism>
<feature type="domain" description="RagB/SusD" evidence="6">
    <location>
        <begin position="263"/>
        <end position="511"/>
    </location>
</feature>
<dbReference type="Pfam" id="PF07980">
    <property type="entry name" value="SusD_RagB"/>
    <property type="match status" value="1"/>
</dbReference>
<evidence type="ECO:0000256" key="4">
    <source>
        <dbReference type="ARBA" id="ARBA00023136"/>
    </source>
</evidence>
<keyword evidence="9" id="KW-1185">Reference proteome</keyword>
<dbReference type="OrthoDB" id="993981at2"/>
<dbReference type="CDD" id="cd08977">
    <property type="entry name" value="SusD"/>
    <property type="match status" value="1"/>
</dbReference>
<dbReference type="InterPro" id="IPR033985">
    <property type="entry name" value="SusD-like_N"/>
</dbReference>
<comment type="similarity">
    <text evidence="2">Belongs to the SusD family.</text>
</comment>
<name>A0A4R6IBK6_9SPHI</name>
<keyword evidence="5" id="KW-0998">Cell outer membrane</keyword>
<evidence type="ECO:0000256" key="5">
    <source>
        <dbReference type="ARBA" id="ARBA00023237"/>
    </source>
</evidence>
<accession>A0A4R6IBK6</accession>
<evidence type="ECO:0000313" key="8">
    <source>
        <dbReference type="EMBL" id="TDO19583.1"/>
    </source>
</evidence>
<dbReference type="PROSITE" id="PS51257">
    <property type="entry name" value="PROKAR_LIPOPROTEIN"/>
    <property type="match status" value="1"/>
</dbReference>
<dbReference type="AlphaFoldDB" id="A0A4R6IBK6"/>
<comment type="caution">
    <text evidence="8">The sequence shown here is derived from an EMBL/GenBank/DDBJ whole genome shotgun (WGS) entry which is preliminary data.</text>
</comment>
<dbReference type="InterPro" id="IPR011990">
    <property type="entry name" value="TPR-like_helical_dom_sf"/>
</dbReference>
<dbReference type="GO" id="GO:0009279">
    <property type="term" value="C:cell outer membrane"/>
    <property type="evidence" value="ECO:0007669"/>
    <property type="project" value="UniProtKB-SubCell"/>
</dbReference>
<keyword evidence="4" id="KW-0472">Membrane</keyword>
<dbReference type="Gene3D" id="1.25.40.390">
    <property type="match status" value="1"/>
</dbReference>
<keyword evidence="3" id="KW-0732">Signal</keyword>
<evidence type="ECO:0000256" key="3">
    <source>
        <dbReference type="ARBA" id="ARBA00022729"/>
    </source>
</evidence>
<dbReference type="SUPFAM" id="SSF48452">
    <property type="entry name" value="TPR-like"/>
    <property type="match status" value="1"/>
</dbReference>
<evidence type="ECO:0000313" key="9">
    <source>
        <dbReference type="Proteomes" id="UP000295499"/>
    </source>
</evidence>
<protein>
    <submittedName>
        <fullName evidence="8">Putative outer membrane starch-binding protein</fullName>
    </submittedName>
</protein>
<evidence type="ECO:0000259" key="6">
    <source>
        <dbReference type="Pfam" id="PF07980"/>
    </source>
</evidence>
<reference evidence="8 9" key="1">
    <citation type="submission" date="2019-03" db="EMBL/GenBank/DDBJ databases">
        <title>Genomic Encyclopedia of Archaeal and Bacterial Type Strains, Phase II (KMG-II): from individual species to whole genera.</title>
        <authorList>
            <person name="Goeker M."/>
        </authorList>
    </citation>
    <scope>NUCLEOTIDE SEQUENCE [LARGE SCALE GENOMIC DNA]</scope>
    <source>
        <strain evidence="8 9">DSM 19034</strain>
    </source>
</reference>
<dbReference type="Pfam" id="PF14322">
    <property type="entry name" value="SusD-like_3"/>
    <property type="match status" value="1"/>
</dbReference>
<dbReference type="Proteomes" id="UP000295499">
    <property type="component" value="Unassembled WGS sequence"/>
</dbReference>
<feature type="domain" description="SusD-like N-terminal" evidence="7">
    <location>
        <begin position="23"/>
        <end position="224"/>
    </location>
</feature>
<gene>
    <name evidence="8" type="ORF">CLV32_4205</name>
</gene>
<dbReference type="RefSeq" id="WP_133558807.1">
    <property type="nucleotide sequence ID" value="NZ_SNWM01000006.1"/>
</dbReference>
<dbReference type="InterPro" id="IPR012944">
    <property type="entry name" value="SusD_RagB_dom"/>
</dbReference>
<evidence type="ECO:0000256" key="1">
    <source>
        <dbReference type="ARBA" id="ARBA00004442"/>
    </source>
</evidence>
<comment type="subcellular location">
    <subcellularLocation>
        <location evidence="1">Cell outer membrane</location>
    </subcellularLocation>
</comment>
<evidence type="ECO:0000256" key="2">
    <source>
        <dbReference type="ARBA" id="ARBA00006275"/>
    </source>
</evidence>
<proteinExistence type="inferred from homology"/>
<evidence type="ECO:0000259" key="7">
    <source>
        <dbReference type="Pfam" id="PF14322"/>
    </source>
</evidence>
<sequence length="511" mass="57524">MKNSKYMLILLTGALSFGSCKKDFLELFPEGQMNEGNFYKSTVDFQQAVVGAYTPLRDVANIAFYMDEMRSDNAHYDYNSKDRGGLGYEQLADFLDNSQNGVTATRYQGDYNGISRTNVILDRLEKITFTMADADRKQIVGETKALRAHYYFDLVRHYGGVPLHLHEVTEKSQATLPRSTAEQVYAQIIADFTDALANVAAPKLPQETGRVTKGMVATELAHVYMTLKQFDKAIPLLQSVTTMGYSLWANYEDAFKNENKNNKESIFEVQYKDGTDGQSSTFIYRFIPNGNTLNITGISYNDTNGGWNYPTDDLLAAYEPNDKRLDATIGVIEGTYNANTDFVASKIVSIVNYKAPTGVIAKYFIRKYFHPPYLLANNTKENWPIYRYSNVLLMLAECLNETGQSAAALPYLNQVRTRAGLAATTTIDPALLRPIIAHERRIELAFENHRWLDLVRTDQAIPVLTAYGIKTKAQFGYILPAAYNVTAARFIYPIPFRELQLNTALVQSPGY</sequence>
<dbReference type="EMBL" id="SNWM01000006">
    <property type="protein sequence ID" value="TDO19583.1"/>
    <property type="molecule type" value="Genomic_DNA"/>
</dbReference>